<evidence type="ECO:0000313" key="3">
    <source>
        <dbReference type="EMBL" id="NMB91967.1"/>
    </source>
</evidence>
<dbReference type="InterPro" id="IPR005754">
    <property type="entry name" value="Sortase"/>
</dbReference>
<comment type="caution">
    <text evidence="3">The sequence shown here is derived from an EMBL/GenBank/DDBJ whole genome shotgun (WGS) entry which is preliminary data.</text>
</comment>
<dbReference type="Pfam" id="PF04203">
    <property type="entry name" value="Sortase"/>
    <property type="match status" value="1"/>
</dbReference>
<dbReference type="Proteomes" id="UP000590542">
    <property type="component" value="Unassembled WGS sequence"/>
</dbReference>
<dbReference type="EMBL" id="JAAZNV010000013">
    <property type="protein sequence ID" value="NMB91967.1"/>
    <property type="molecule type" value="Genomic_DNA"/>
</dbReference>
<protein>
    <submittedName>
        <fullName evidence="3">Sortase</fullName>
    </submittedName>
</protein>
<evidence type="ECO:0000313" key="4">
    <source>
        <dbReference type="Proteomes" id="UP000590542"/>
    </source>
</evidence>
<keyword evidence="2" id="KW-0472">Membrane</keyword>
<name>A0A7X9E7K6_UNCKA</name>
<accession>A0A7X9E7K6</accession>
<keyword evidence="1" id="KW-0378">Hydrolase</keyword>
<organism evidence="3 4">
    <name type="scientific">candidate division WWE3 bacterium</name>
    <dbReference type="NCBI Taxonomy" id="2053526"/>
    <lineage>
        <taxon>Bacteria</taxon>
        <taxon>Katanobacteria</taxon>
    </lineage>
</organism>
<evidence type="ECO:0000256" key="2">
    <source>
        <dbReference type="SAM" id="Phobius"/>
    </source>
</evidence>
<dbReference type="SUPFAM" id="SSF63817">
    <property type="entry name" value="Sortase"/>
    <property type="match status" value="1"/>
</dbReference>
<keyword evidence="2" id="KW-0812">Transmembrane</keyword>
<feature type="transmembrane region" description="Helical" evidence="2">
    <location>
        <begin position="20"/>
        <end position="45"/>
    </location>
</feature>
<dbReference type="GO" id="GO:0016787">
    <property type="term" value="F:hydrolase activity"/>
    <property type="evidence" value="ECO:0007669"/>
    <property type="project" value="UniProtKB-KW"/>
</dbReference>
<dbReference type="Gene3D" id="2.40.260.10">
    <property type="entry name" value="Sortase"/>
    <property type="match status" value="1"/>
</dbReference>
<sequence>MYNIYVSSVSKKKILNLSNILIFLGITFLLLSFGPLIIQEAWYFIREVKGQEYFLTKESNLKQEKVSVFGELLAKDPIRIVPINKDFSIVIEKIGVNAPIVPNVSVVDEKQYKEALKNGVAHAISSDYPTTSPSNVYLFAHASLNFWDLGKYATVFNLLKKLNYKDKIHIFYQNKDYVYEVVNKEVVKGWNINPMKRPAIEPLLTLQTCDPPGTTINRFVVTAKLLSVN</sequence>
<reference evidence="3 4" key="1">
    <citation type="journal article" date="2020" name="Biotechnol. Biofuels">
        <title>New insights from the biogas microbiome by comprehensive genome-resolved metagenomics of nearly 1600 species originating from multiple anaerobic digesters.</title>
        <authorList>
            <person name="Campanaro S."/>
            <person name="Treu L."/>
            <person name="Rodriguez-R L.M."/>
            <person name="Kovalovszki A."/>
            <person name="Ziels R.M."/>
            <person name="Maus I."/>
            <person name="Zhu X."/>
            <person name="Kougias P.G."/>
            <person name="Basile A."/>
            <person name="Luo G."/>
            <person name="Schluter A."/>
            <person name="Konstantinidis K.T."/>
            <person name="Angelidaki I."/>
        </authorList>
    </citation>
    <scope>NUCLEOTIDE SEQUENCE [LARGE SCALE GENOMIC DNA]</scope>
    <source>
        <strain evidence="3">AS27yjCOA_202</strain>
    </source>
</reference>
<proteinExistence type="predicted"/>
<dbReference type="AlphaFoldDB" id="A0A7X9E7K6"/>
<dbReference type="InterPro" id="IPR023365">
    <property type="entry name" value="Sortase_dom-sf"/>
</dbReference>
<evidence type="ECO:0000256" key="1">
    <source>
        <dbReference type="ARBA" id="ARBA00022801"/>
    </source>
</evidence>
<gene>
    <name evidence="3" type="ORF">GYA37_03960</name>
</gene>
<keyword evidence="2" id="KW-1133">Transmembrane helix</keyword>